<keyword evidence="2" id="KW-0479">Metal-binding</keyword>
<evidence type="ECO:0000313" key="6">
    <source>
        <dbReference type="EMBL" id="HJG36477.1"/>
    </source>
</evidence>
<dbReference type="SFLD" id="SFLDG01067">
    <property type="entry name" value="SPASM/twitch_domain_containing"/>
    <property type="match status" value="1"/>
</dbReference>
<dbReference type="AlphaFoldDB" id="A0A921IRI4"/>
<dbReference type="InterPro" id="IPR023885">
    <property type="entry name" value="4Fe4S-binding_SPASM_dom"/>
</dbReference>
<evidence type="ECO:0000259" key="5">
    <source>
        <dbReference type="PROSITE" id="PS51918"/>
    </source>
</evidence>
<dbReference type="InterPro" id="IPR050377">
    <property type="entry name" value="Radical_SAM_PqqE_MftC-like"/>
</dbReference>
<evidence type="ECO:0000313" key="7">
    <source>
        <dbReference type="Proteomes" id="UP000753256"/>
    </source>
</evidence>
<organism evidence="6 7">
    <name type="scientific">Enorma phocaeensis</name>
    <dbReference type="NCBI Taxonomy" id="1871019"/>
    <lineage>
        <taxon>Bacteria</taxon>
        <taxon>Bacillati</taxon>
        <taxon>Actinomycetota</taxon>
        <taxon>Coriobacteriia</taxon>
        <taxon>Coriobacteriales</taxon>
        <taxon>Coriobacteriaceae</taxon>
        <taxon>Enorma</taxon>
    </lineage>
</organism>
<dbReference type="InterPro" id="IPR013785">
    <property type="entry name" value="Aldolase_TIM"/>
</dbReference>
<dbReference type="SFLD" id="SFLDG01386">
    <property type="entry name" value="main_SPASM_domain-containing"/>
    <property type="match status" value="1"/>
</dbReference>
<accession>A0A921IRI4</accession>
<dbReference type="CDD" id="cd01335">
    <property type="entry name" value="Radical_SAM"/>
    <property type="match status" value="1"/>
</dbReference>
<dbReference type="Pfam" id="PF13186">
    <property type="entry name" value="SPASM"/>
    <property type="match status" value="1"/>
</dbReference>
<dbReference type="SUPFAM" id="SSF102114">
    <property type="entry name" value="Radical SAM enzymes"/>
    <property type="match status" value="1"/>
</dbReference>
<keyword evidence="4" id="KW-0411">Iron-sulfur</keyword>
<evidence type="ECO:0000256" key="2">
    <source>
        <dbReference type="ARBA" id="ARBA00022723"/>
    </source>
</evidence>
<comment type="caution">
    <text evidence="6">The sequence shown here is derived from an EMBL/GenBank/DDBJ whole genome shotgun (WGS) entry which is preliminary data.</text>
</comment>
<gene>
    <name evidence="6" type="ORF">K8V70_01240</name>
</gene>
<dbReference type="PANTHER" id="PTHR11228">
    <property type="entry name" value="RADICAL SAM DOMAIN PROTEIN"/>
    <property type="match status" value="1"/>
</dbReference>
<name>A0A921IRI4_9ACTN</name>
<proteinExistence type="predicted"/>
<evidence type="ECO:0000256" key="3">
    <source>
        <dbReference type="ARBA" id="ARBA00023004"/>
    </source>
</evidence>
<reference evidence="6" key="1">
    <citation type="journal article" date="2021" name="PeerJ">
        <title>Extensive microbial diversity within the chicken gut microbiome revealed by metagenomics and culture.</title>
        <authorList>
            <person name="Gilroy R."/>
            <person name="Ravi A."/>
            <person name="Getino M."/>
            <person name="Pursley I."/>
            <person name="Horton D.L."/>
            <person name="Alikhan N.F."/>
            <person name="Baker D."/>
            <person name="Gharbi K."/>
            <person name="Hall N."/>
            <person name="Watson M."/>
            <person name="Adriaenssens E.M."/>
            <person name="Foster-Nyarko E."/>
            <person name="Jarju S."/>
            <person name="Secka A."/>
            <person name="Antonio M."/>
            <person name="Oren A."/>
            <person name="Chaudhuri R.R."/>
            <person name="La Ragione R."/>
            <person name="Hildebrand F."/>
            <person name="Pallen M.J."/>
        </authorList>
    </citation>
    <scope>NUCLEOTIDE SEQUENCE</scope>
    <source>
        <strain evidence="6">ChiHjej13B12-9602</strain>
    </source>
</reference>
<protein>
    <submittedName>
        <fullName evidence="6">Radical SAM protein</fullName>
    </submittedName>
</protein>
<dbReference type="GO" id="GO:0046872">
    <property type="term" value="F:metal ion binding"/>
    <property type="evidence" value="ECO:0007669"/>
    <property type="project" value="UniProtKB-KW"/>
</dbReference>
<evidence type="ECO:0000256" key="4">
    <source>
        <dbReference type="ARBA" id="ARBA00023014"/>
    </source>
</evidence>
<dbReference type="EMBL" id="DYUZ01000007">
    <property type="protein sequence ID" value="HJG36477.1"/>
    <property type="molecule type" value="Genomic_DNA"/>
</dbReference>
<dbReference type="Proteomes" id="UP000753256">
    <property type="component" value="Unassembled WGS sequence"/>
</dbReference>
<dbReference type="InterPro" id="IPR058240">
    <property type="entry name" value="rSAM_sf"/>
</dbReference>
<keyword evidence="3" id="KW-0408">Iron</keyword>
<dbReference type="SFLD" id="SFLDS00029">
    <property type="entry name" value="Radical_SAM"/>
    <property type="match status" value="1"/>
</dbReference>
<keyword evidence="1" id="KW-0949">S-adenosyl-L-methionine</keyword>
<dbReference type="Gene3D" id="3.20.20.70">
    <property type="entry name" value="Aldolase class I"/>
    <property type="match status" value="1"/>
</dbReference>
<evidence type="ECO:0000256" key="1">
    <source>
        <dbReference type="ARBA" id="ARBA00022691"/>
    </source>
</evidence>
<dbReference type="GO" id="GO:0051536">
    <property type="term" value="F:iron-sulfur cluster binding"/>
    <property type="evidence" value="ECO:0007669"/>
    <property type="project" value="UniProtKB-KW"/>
</dbReference>
<feature type="domain" description="Radical SAM core" evidence="5">
    <location>
        <begin position="79"/>
        <end position="288"/>
    </location>
</feature>
<dbReference type="PROSITE" id="PS51918">
    <property type="entry name" value="RADICAL_SAM"/>
    <property type="match status" value="1"/>
</dbReference>
<dbReference type="InterPro" id="IPR007197">
    <property type="entry name" value="rSAM"/>
</dbReference>
<dbReference type="NCBIfam" id="TIGR04085">
    <property type="entry name" value="rSAM_more_4Fe4S"/>
    <property type="match status" value="1"/>
</dbReference>
<dbReference type="GO" id="GO:0003824">
    <property type="term" value="F:catalytic activity"/>
    <property type="evidence" value="ECO:0007669"/>
    <property type="project" value="InterPro"/>
</dbReference>
<dbReference type="RefSeq" id="WP_273188655.1">
    <property type="nucleotide sequence ID" value="NZ_DYUZ01000007.1"/>
</dbReference>
<sequence length="423" mass="46009">MQFSNAVTRFSLGDVPVIGNTVTGAIVGLTEDGIKLCDALGSGCCGADAVSVEQTMLLEYLVRNGFVVDEGKESSAETASRLETAYLHVTNRCNMACKGCYSYTNNRNDSIDPTYDELAHSLRVLAKIGISQLVVSGGEPFLRDDLPALVAYANDVGIQSVNVLTNGTLCAPSALELLSDCVDVISVLFNNTGDWVRSPFGNDCRVNQIKQAVKRIAEAGIRPHILFTLHAENIGDVPEMLEFGKQSGATVGFSLLSGKREMLGELFPTDDQLRLLARVMHEVGEWEEISTISPDISEWSLRACKQCGAGITTLSISAEGNVYPCHMLHYPEYCCGNAFLDSAKDIQSALSKMLLPTVDELDDCNTCSDRYICGGGCRARMFLNEGFAEGKDPYCAYYSQRIDFKITEFLSSVLGEQNNAIRD</sequence>
<dbReference type="Pfam" id="PF04055">
    <property type="entry name" value="Radical_SAM"/>
    <property type="match status" value="1"/>
</dbReference>
<dbReference type="PANTHER" id="PTHR11228:SF7">
    <property type="entry name" value="PQQA PEPTIDE CYCLASE"/>
    <property type="match status" value="1"/>
</dbReference>
<reference evidence="6" key="2">
    <citation type="submission" date="2021-09" db="EMBL/GenBank/DDBJ databases">
        <authorList>
            <person name="Gilroy R."/>
        </authorList>
    </citation>
    <scope>NUCLEOTIDE SEQUENCE</scope>
    <source>
        <strain evidence="6">ChiHjej13B12-9602</strain>
    </source>
</reference>